<evidence type="ECO:0000256" key="5">
    <source>
        <dbReference type="SAM" id="MobiDB-lite"/>
    </source>
</evidence>
<dbReference type="PROSITE" id="PS50011">
    <property type="entry name" value="PROTEIN_KINASE_DOM"/>
    <property type="match status" value="1"/>
</dbReference>
<evidence type="ECO:0000259" key="6">
    <source>
        <dbReference type="PROSITE" id="PS50011"/>
    </source>
</evidence>
<feature type="region of interest" description="Disordered" evidence="5">
    <location>
        <begin position="378"/>
        <end position="483"/>
    </location>
</feature>
<keyword evidence="3" id="KW-0418">Kinase</keyword>
<evidence type="ECO:0000256" key="4">
    <source>
        <dbReference type="ARBA" id="ARBA00022840"/>
    </source>
</evidence>
<protein>
    <recommendedName>
        <fullName evidence="6">Protein kinase domain-containing protein</fullName>
    </recommendedName>
</protein>
<dbReference type="PANTHER" id="PTHR43289:SF6">
    <property type="entry name" value="SERINE_THREONINE-PROTEIN KINASE NEKL-3"/>
    <property type="match status" value="1"/>
</dbReference>
<evidence type="ECO:0000256" key="2">
    <source>
        <dbReference type="ARBA" id="ARBA00022741"/>
    </source>
</evidence>
<dbReference type="InterPro" id="IPR008271">
    <property type="entry name" value="Ser/Thr_kinase_AS"/>
</dbReference>
<feature type="domain" description="Protein kinase" evidence="6">
    <location>
        <begin position="53"/>
        <end position="324"/>
    </location>
</feature>
<dbReference type="EMBL" id="CP012159">
    <property type="protein sequence ID" value="AKT38821.1"/>
    <property type="molecule type" value="Genomic_DNA"/>
</dbReference>
<sequence length="483" mass="52261">MATPPCITSDVDTAEVASTQDADVKTLDAHMPGEEPPRSSMRGGPGRTVGGRYLLLERIGQGAAGEVWRALDTRLRSQVALKLLIPKYLPGEELTRLRFRFEAQVEARLAGRTTHVVAAHDTGHDPFLGSYMVMEYVQGRTLREHLNKYGPMTVDETLTLFEQVAEALGVAHQDSIIHRDLKPSNLLLVDGPGDRIRVKVADFGLAKGLRPDLSMDLPPRTAYGTILGTLSYMSPEQLQGLPVNEQADLWSLAVIVYEALTGLSPFRGDTPSKVLTKLLLQTAPSPSLLRNSLPYGLDGWFAIAFAPEPHRRFRSVQQMLEAFRLAITTRSACETTASQKLRRARNTSWIGTTLLAGAVIMAVGCTAAMVLHDGAHEAEGAPMEPSRRGHDTSGAMVGAQGTPSPEPKRSQHAGTTSQREGHEVSPAHTWTLTDAPAMVDAALAPESEAPRQITPARRSVQPRSGTTAAPRRGALESDKSALF</sequence>
<dbReference type="InterPro" id="IPR000719">
    <property type="entry name" value="Prot_kinase_dom"/>
</dbReference>
<dbReference type="Gene3D" id="3.30.200.20">
    <property type="entry name" value="Phosphorylase Kinase, domain 1"/>
    <property type="match status" value="1"/>
</dbReference>
<dbReference type="PANTHER" id="PTHR43289">
    <property type="entry name" value="MITOGEN-ACTIVATED PROTEIN KINASE KINASE KINASE 20-RELATED"/>
    <property type="match status" value="1"/>
</dbReference>
<dbReference type="SMART" id="SM00220">
    <property type="entry name" value="S_TKc"/>
    <property type="match status" value="1"/>
</dbReference>
<dbReference type="PROSITE" id="PS00108">
    <property type="entry name" value="PROTEIN_KINASE_ST"/>
    <property type="match status" value="1"/>
</dbReference>
<keyword evidence="4" id="KW-0067">ATP-binding</keyword>
<keyword evidence="1" id="KW-0808">Transferase</keyword>
<dbReference type="GO" id="GO:0005524">
    <property type="term" value="F:ATP binding"/>
    <property type="evidence" value="ECO:0007669"/>
    <property type="project" value="UniProtKB-KW"/>
</dbReference>
<evidence type="ECO:0000256" key="3">
    <source>
        <dbReference type="ARBA" id="ARBA00022777"/>
    </source>
</evidence>
<organism evidence="7 8">
    <name type="scientific">Chondromyces crocatus</name>
    <dbReference type="NCBI Taxonomy" id="52"/>
    <lineage>
        <taxon>Bacteria</taxon>
        <taxon>Pseudomonadati</taxon>
        <taxon>Myxococcota</taxon>
        <taxon>Polyangia</taxon>
        <taxon>Polyangiales</taxon>
        <taxon>Polyangiaceae</taxon>
        <taxon>Chondromyces</taxon>
    </lineage>
</organism>
<keyword evidence="8" id="KW-1185">Reference proteome</keyword>
<feature type="compositionally biased region" description="Basic and acidic residues" evidence="5">
    <location>
        <begin position="378"/>
        <end position="391"/>
    </location>
</feature>
<dbReference type="Gene3D" id="1.10.510.10">
    <property type="entry name" value="Transferase(Phosphotransferase) domain 1"/>
    <property type="match status" value="1"/>
</dbReference>
<reference evidence="7 8" key="1">
    <citation type="submission" date="2015-07" db="EMBL/GenBank/DDBJ databases">
        <title>Genome analysis of myxobacterium Chondromyces crocatus Cm c5 reveals a high potential for natural compound synthesis and the genetic basis for the loss of fruiting body formation.</title>
        <authorList>
            <person name="Zaburannyi N."/>
            <person name="Bunk B."/>
            <person name="Maier J."/>
            <person name="Overmann J."/>
            <person name="Mueller R."/>
        </authorList>
    </citation>
    <scope>NUCLEOTIDE SEQUENCE [LARGE SCALE GENOMIC DNA]</scope>
    <source>
        <strain evidence="7 8">Cm c5</strain>
    </source>
</reference>
<feature type="region of interest" description="Disordered" evidence="5">
    <location>
        <begin position="1"/>
        <end position="46"/>
    </location>
</feature>
<dbReference type="KEGG" id="ccro:CMC5_029670"/>
<evidence type="ECO:0000313" key="8">
    <source>
        <dbReference type="Proteomes" id="UP000067626"/>
    </source>
</evidence>
<feature type="compositionally biased region" description="Basic and acidic residues" evidence="5">
    <location>
        <begin position="22"/>
        <end position="37"/>
    </location>
</feature>
<dbReference type="PATRIC" id="fig|52.7.peg.3265"/>
<dbReference type="GO" id="GO:0004674">
    <property type="term" value="F:protein serine/threonine kinase activity"/>
    <property type="evidence" value="ECO:0007669"/>
    <property type="project" value="TreeGrafter"/>
</dbReference>
<dbReference type="Proteomes" id="UP000067626">
    <property type="component" value="Chromosome"/>
</dbReference>
<feature type="compositionally biased region" description="Basic and acidic residues" evidence="5">
    <location>
        <begin position="473"/>
        <end position="483"/>
    </location>
</feature>
<dbReference type="CDD" id="cd14014">
    <property type="entry name" value="STKc_PknB_like"/>
    <property type="match status" value="1"/>
</dbReference>
<name>A0A0K1ED66_CHOCO</name>
<gene>
    <name evidence="7" type="ORF">CMC5_029670</name>
</gene>
<keyword evidence="2" id="KW-0547">Nucleotide-binding</keyword>
<dbReference type="InterPro" id="IPR011009">
    <property type="entry name" value="Kinase-like_dom_sf"/>
</dbReference>
<accession>A0A0K1ED66</accession>
<dbReference type="SUPFAM" id="SSF56112">
    <property type="entry name" value="Protein kinase-like (PK-like)"/>
    <property type="match status" value="1"/>
</dbReference>
<evidence type="ECO:0000313" key="7">
    <source>
        <dbReference type="EMBL" id="AKT38821.1"/>
    </source>
</evidence>
<dbReference type="STRING" id="52.CMC5_029670"/>
<dbReference type="AlphaFoldDB" id="A0A0K1ED66"/>
<evidence type="ECO:0000256" key="1">
    <source>
        <dbReference type="ARBA" id="ARBA00022679"/>
    </source>
</evidence>
<proteinExistence type="predicted"/>
<dbReference type="Pfam" id="PF00069">
    <property type="entry name" value="Pkinase"/>
    <property type="match status" value="1"/>
</dbReference>